<gene>
    <name evidence="1" type="ORF">PsorP6_007412</name>
</gene>
<accession>A0ACC0W9C5</accession>
<keyword evidence="2" id="KW-1185">Reference proteome</keyword>
<evidence type="ECO:0000313" key="1">
    <source>
        <dbReference type="EMBL" id="KAI9914735.1"/>
    </source>
</evidence>
<evidence type="ECO:0000313" key="2">
    <source>
        <dbReference type="Proteomes" id="UP001163321"/>
    </source>
</evidence>
<protein>
    <submittedName>
        <fullName evidence="1">Uncharacterized protein</fullName>
    </submittedName>
</protein>
<dbReference type="EMBL" id="CM047582">
    <property type="protein sequence ID" value="KAI9914735.1"/>
    <property type="molecule type" value="Genomic_DNA"/>
</dbReference>
<dbReference type="Proteomes" id="UP001163321">
    <property type="component" value="Chromosome 3"/>
</dbReference>
<comment type="caution">
    <text evidence="1">The sequence shown here is derived from an EMBL/GenBank/DDBJ whole genome shotgun (WGS) entry which is preliminary data.</text>
</comment>
<proteinExistence type="predicted"/>
<name>A0ACC0W9C5_9STRA</name>
<reference evidence="1 2" key="1">
    <citation type="journal article" date="2022" name="bioRxiv">
        <title>The genome of the oomycete Peronosclerospora sorghi, a cosmopolitan pathogen of maize and sorghum, is inflated with dispersed pseudogenes.</title>
        <authorList>
            <person name="Fletcher K."/>
            <person name="Martin F."/>
            <person name="Isakeit T."/>
            <person name="Cavanaugh K."/>
            <person name="Magill C."/>
            <person name="Michelmore R."/>
        </authorList>
    </citation>
    <scope>NUCLEOTIDE SEQUENCE [LARGE SCALE GENOMIC DNA]</scope>
    <source>
        <strain evidence="1">P6</strain>
    </source>
</reference>
<sequence length="108" mass="12691">MYGGVRIISPQQLRCLTRYMTANKHFRSMDRMYVLDGYCGVNEKSRLNVRIITELAWQHHFVTNRFIRPEYSSVTEKFHPDFTVINACNIVDEDRKANGLNSVVFVIF</sequence>
<organism evidence="1 2">
    <name type="scientific">Peronosclerospora sorghi</name>
    <dbReference type="NCBI Taxonomy" id="230839"/>
    <lineage>
        <taxon>Eukaryota</taxon>
        <taxon>Sar</taxon>
        <taxon>Stramenopiles</taxon>
        <taxon>Oomycota</taxon>
        <taxon>Peronosporomycetes</taxon>
        <taxon>Peronosporales</taxon>
        <taxon>Peronosporaceae</taxon>
        <taxon>Peronosclerospora</taxon>
    </lineage>
</organism>